<evidence type="ECO:0000313" key="1">
    <source>
        <dbReference type="EMBL" id="PMD50256.1"/>
    </source>
</evidence>
<dbReference type="GeneID" id="36596286"/>
<dbReference type="AlphaFoldDB" id="A0A2J6SHK6"/>
<keyword evidence="2" id="KW-1185">Reference proteome</keyword>
<reference evidence="1 2" key="1">
    <citation type="submission" date="2016-04" db="EMBL/GenBank/DDBJ databases">
        <title>A degradative enzymes factory behind the ericoid mycorrhizal symbiosis.</title>
        <authorList>
            <consortium name="DOE Joint Genome Institute"/>
            <person name="Martino E."/>
            <person name="Morin E."/>
            <person name="Grelet G."/>
            <person name="Kuo A."/>
            <person name="Kohler A."/>
            <person name="Daghino S."/>
            <person name="Barry K."/>
            <person name="Choi C."/>
            <person name="Cichocki N."/>
            <person name="Clum A."/>
            <person name="Copeland A."/>
            <person name="Hainaut M."/>
            <person name="Haridas S."/>
            <person name="Labutti K."/>
            <person name="Lindquist E."/>
            <person name="Lipzen A."/>
            <person name="Khouja H.-R."/>
            <person name="Murat C."/>
            <person name="Ohm R."/>
            <person name="Olson A."/>
            <person name="Spatafora J."/>
            <person name="Veneault-Fourrey C."/>
            <person name="Henrissat B."/>
            <person name="Grigoriev I."/>
            <person name="Martin F."/>
            <person name="Perotto S."/>
        </authorList>
    </citation>
    <scope>NUCLEOTIDE SEQUENCE [LARGE SCALE GENOMIC DNA]</scope>
    <source>
        <strain evidence="1 2">E</strain>
    </source>
</reference>
<proteinExistence type="predicted"/>
<dbReference type="Proteomes" id="UP000235371">
    <property type="component" value="Unassembled WGS sequence"/>
</dbReference>
<dbReference type="RefSeq" id="XP_024727160.1">
    <property type="nucleotide sequence ID" value="XM_024888210.1"/>
</dbReference>
<protein>
    <submittedName>
        <fullName evidence="1">Uncharacterized protein</fullName>
    </submittedName>
</protein>
<sequence length="135" mass="14384">MAVQVSSSGLLLSSPPSAHTSYGHSRFHSSDIGLGGMDVVPGGVNQWWFPWPRKAHVAGGFARVVLGWSNGRLGFGDSEILGLWDSGMFQCCCSRWVVGSVLEDSQNRRGPQTLASPNDLQELVRAGLGAASKQT</sequence>
<name>A0A2J6SHK6_9HELO</name>
<dbReference type="InParanoid" id="A0A2J6SHK6"/>
<accession>A0A2J6SHK6</accession>
<evidence type="ECO:0000313" key="2">
    <source>
        <dbReference type="Proteomes" id="UP000235371"/>
    </source>
</evidence>
<organism evidence="1 2">
    <name type="scientific">Hyaloscypha bicolor E</name>
    <dbReference type="NCBI Taxonomy" id="1095630"/>
    <lineage>
        <taxon>Eukaryota</taxon>
        <taxon>Fungi</taxon>
        <taxon>Dikarya</taxon>
        <taxon>Ascomycota</taxon>
        <taxon>Pezizomycotina</taxon>
        <taxon>Leotiomycetes</taxon>
        <taxon>Helotiales</taxon>
        <taxon>Hyaloscyphaceae</taxon>
        <taxon>Hyaloscypha</taxon>
        <taxon>Hyaloscypha bicolor</taxon>
    </lineage>
</organism>
<gene>
    <name evidence="1" type="ORF">K444DRAFT_709878</name>
</gene>
<dbReference type="EMBL" id="KZ613913">
    <property type="protein sequence ID" value="PMD50256.1"/>
    <property type="molecule type" value="Genomic_DNA"/>
</dbReference>